<organism evidence="1 2">
    <name type="scientific">Ignisphaera aggregans</name>
    <dbReference type="NCBI Taxonomy" id="334771"/>
    <lineage>
        <taxon>Archaea</taxon>
        <taxon>Thermoproteota</taxon>
        <taxon>Thermoprotei</taxon>
        <taxon>Desulfurococcales</taxon>
        <taxon>Desulfurococcaceae</taxon>
        <taxon>Ignisphaera</taxon>
    </lineage>
</organism>
<name>A0A833DUM0_9CREN</name>
<proteinExistence type="predicted"/>
<reference evidence="1" key="1">
    <citation type="journal article" date="2020" name="ISME J.">
        <title>Gammaproteobacteria mediating utilization of methyl-, sulfur- and petroleum organic compounds in deep ocean hydrothermal plumes.</title>
        <authorList>
            <person name="Zhou Z."/>
            <person name="Liu Y."/>
            <person name="Pan J."/>
            <person name="Cron B.R."/>
            <person name="Toner B.M."/>
            <person name="Anantharaman K."/>
            <person name="Breier J.A."/>
            <person name="Dick G.J."/>
            <person name="Li M."/>
        </authorList>
    </citation>
    <scope>NUCLEOTIDE SEQUENCE</scope>
    <source>
        <strain evidence="1">SZUA-1435</strain>
    </source>
</reference>
<accession>A0A833DUM0</accession>
<comment type="caution">
    <text evidence="1">The sequence shown here is derived from an EMBL/GenBank/DDBJ whole genome shotgun (WGS) entry which is preliminary data.</text>
</comment>
<dbReference type="AlphaFoldDB" id="A0A833DUM0"/>
<evidence type="ECO:0000313" key="1">
    <source>
        <dbReference type="EMBL" id="HIP57039.1"/>
    </source>
</evidence>
<dbReference type="Proteomes" id="UP000605805">
    <property type="component" value="Unassembled WGS sequence"/>
</dbReference>
<protein>
    <submittedName>
        <fullName evidence="1">Uncharacterized protein</fullName>
    </submittedName>
</protein>
<dbReference type="EMBL" id="DQTV01000055">
    <property type="protein sequence ID" value="HIP57039.1"/>
    <property type="molecule type" value="Genomic_DNA"/>
</dbReference>
<evidence type="ECO:0000313" key="2">
    <source>
        <dbReference type="Proteomes" id="UP000605805"/>
    </source>
</evidence>
<gene>
    <name evidence="1" type="ORF">EYH02_03100</name>
</gene>
<sequence>MAKPRIRLVVTGSNPIALIRCLSLAKKAMHFIKPYADVGIVIALDTDVRSGIMVEDEAFIECEDEEEALEKIIAISSDIAMNKWVVEQASAAIDYM</sequence>